<dbReference type="EnsemblMetazoa" id="ASIC011698-RA">
    <property type="protein sequence ID" value="ASIC011698-PA"/>
    <property type="gene ID" value="ASIC011698"/>
</dbReference>
<dbReference type="VEuPathDB" id="VectorBase:ASIC011698"/>
<reference evidence="3 5" key="1">
    <citation type="journal article" date="2014" name="BMC Genomics">
        <title>Genome sequence of Anopheles sinensis provides insight into genetics basis of mosquito competence for malaria parasites.</title>
        <authorList>
            <person name="Zhou D."/>
            <person name="Zhang D."/>
            <person name="Ding G."/>
            <person name="Shi L."/>
            <person name="Hou Q."/>
            <person name="Ye Y."/>
            <person name="Xu Y."/>
            <person name="Zhou H."/>
            <person name="Xiong C."/>
            <person name="Li S."/>
            <person name="Yu J."/>
            <person name="Hong S."/>
            <person name="Yu X."/>
            <person name="Zou P."/>
            <person name="Chen C."/>
            <person name="Chang X."/>
            <person name="Wang W."/>
            <person name="Lv Y."/>
            <person name="Sun Y."/>
            <person name="Ma L."/>
            <person name="Shen B."/>
            <person name="Zhu C."/>
        </authorList>
    </citation>
    <scope>NUCLEOTIDE SEQUENCE [LARGE SCALE GENOMIC DNA]</scope>
</reference>
<dbReference type="AlphaFoldDB" id="A0A084W0V5"/>
<dbReference type="SUPFAM" id="SSF110004">
    <property type="entry name" value="Glycolipid transfer protein, GLTP"/>
    <property type="match status" value="1"/>
</dbReference>
<dbReference type="STRING" id="74873.A0A084W0V5"/>
<dbReference type="GO" id="GO:0032691">
    <property type="term" value="P:negative regulation of interleukin-1 beta production"/>
    <property type="evidence" value="ECO:0007669"/>
    <property type="project" value="UniProtKB-ARBA"/>
</dbReference>
<dbReference type="GO" id="GO:1902387">
    <property type="term" value="F:ceramide 1-phosphate binding"/>
    <property type="evidence" value="ECO:0007669"/>
    <property type="project" value="TreeGrafter"/>
</dbReference>
<keyword evidence="5" id="KW-1185">Reference proteome</keyword>
<dbReference type="Gene3D" id="1.10.3520.10">
    <property type="entry name" value="Glycolipid transfer protein"/>
    <property type="match status" value="1"/>
</dbReference>
<dbReference type="PANTHER" id="PTHR10219:SF43">
    <property type="entry name" value="GLYCOLIPID TRANSFER PROTEIN DOMAIN-CONTAINING PROTEIN"/>
    <property type="match status" value="1"/>
</dbReference>
<dbReference type="GO" id="GO:0016020">
    <property type="term" value="C:membrane"/>
    <property type="evidence" value="ECO:0007669"/>
    <property type="project" value="TreeGrafter"/>
</dbReference>
<dbReference type="InterPro" id="IPR036497">
    <property type="entry name" value="GLTP_sf"/>
</dbReference>
<dbReference type="PANTHER" id="PTHR10219">
    <property type="entry name" value="GLYCOLIPID TRANSFER PROTEIN-RELATED"/>
    <property type="match status" value="1"/>
</dbReference>
<name>A0A084W0V5_ANOSI</name>
<evidence type="ECO:0000313" key="5">
    <source>
        <dbReference type="Proteomes" id="UP000030765"/>
    </source>
</evidence>
<evidence type="ECO:0000256" key="1">
    <source>
        <dbReference type="ARBA" id="ARBA00007148"/>
    </source>
</evidence>
<dbReference type="GO" id="GO:0005829">
    <property type="term" value="C:cytosol"/>
    <property type="evidence" value="ECO:0007669"/>
    <property type="project" value="TreeGrafter"/>
</dbReference>
<protein>
    <submittedName>
        <fullName evidence="3">AGAP005990-PA-like protein</fullName>
    </submittedName>
</protein>
<dbReference type="OMA" id="ICTDSYN"/>
<evidence type="ECO:0000259" key="2">
    <source>
        <dbReference type="Pfam" id="PF08718"/>
    </source>
</evidence>
<feature type="domain" description="Glycolipid transfer protein" evidence="2">
    <location>
        <begin position="26"/>
        <end position="170"/>
    </location>
</feature>
<dbReference type="GO" id="GO:1902388">
    <property type="term" value="F:ceramide 1-phosphate transfer activity"/>
    <property type="evidence" value="ECO:0007669"/>
    <property type="project" value="TreeGrafter"/>
</dbReference>
<accession>A0A084W0V5</accession>
<dbReference type="InterPro" id="IPR014830">
    <property type="entry name" value="Glycolipid_transfer_prot_dom"/>
</dbReference>
<organism evidence="4 5">
    <name type="scientific">Anopheles sinensis</name>
    <name type="common">Mosquito</name>
    <dbReference type="NCBI Taxonomy" id="74873"/>
    <lineage>
        <taxon>Eukaryota</taxon>
        <taxon>Metazoa</taxon>
        <taxon>Ecdysozoa</taxon>
        <taxon>Arthropoda</taxon>
        <taxon>Hexapoda</taxon>
        <taxon>Insecta</taxon>
        <taxon>Pterygota</taxon>
        <taxon>Neoptera</taxon>
        <taxon>Endopterygota</taxon>
        <taxon>Diptera</taxon>
        <taxon>Nematocera</taxon>
        <taxon>Culicoidea</taxon>
        <taxon>Culicidae</taxon>
        <taxon>Anophelinae</taxon>
        <taxon>Anopheles</taxon>
    </lineage>
</organism>
<reference evidence="4" key="2">
    <citation type="submission" date="2020-05" db="UniProtKB">
        <authorList>
            <consortium name="EnsemblMetazoa"/>
        </authorList>
    </citation>
    <scope>IDENTIFICATION</scope>
</reference>
<dbReference type="Pfam" id="PF08718">
    <property type="entry name" value="GLTP"/>
    <property type="match status" value="1"/>
</dbReference>
<dbReference type="Proteomes" id="UP000030765">
    <property type="component" value="Unassembled WGS sequence"/>
</dbReference>
<dbReference type="VEuPathDB" id="VectorBase:ASIS023419"/>
<comment type="similarity">
    <text evidence="1">Belongs to the GLTP family.</text>
</comment>
<proteinExistence type="inferred from homology"/>
<gene>
    <name evidence="3" type="ORF">ZHAS_00011698</name>
</gene>
<evidence type="ECO:0000313" key="3">
    <source>
        <dbReference type="EMBL" id="KFB43849.1"/>
    </source>
</evidence>
<dbReference type="OrthoDB" id="116883at2759"/>
<sequence>MSVEKFDLHKVHEKFTESLAGDDDVYVDQYLEAFKELYKFFQLMGTVFGFVSSDVKEKVEILEKLRAKENAESFLTIRTMMEYERESNLLSKKDYVSGSRTLLRLHRGLDFIQEFLRRLGELEGDGKTNGVCQAAYNDTLAQFHPWLIRKGANVAMYALPNRDQLLDKVCMDATVAIKLLPDMLSVTRDVYNRTQDLYTKYDLHGLP</sequence>
<evidence type="ECO:0000313" key="4">
    <source>
        <dbReference type="EnsemblMetazoa" id="ASIC011698-PA"/>
    </source>
</evidence>
<dbReference type="EMBL" id="KE525263">
    <property type="protein sequence ID" value="KFB43849.1"/>
    <property type="molecule type" value="Genomic_DNA"/>
</dbReference>
<dbReference type="EMBL" id="ATLV01019160">
    <property type="status" value="NOT_ANNOTATED_CDS"/>
    <property type="molecule type" value="Genomic_DNA"/>
</dbReference>
<dbReference type="FunFam" id="1.10.3520.10:FF:000002">
    <property type="entry name" value="Ceramide-1-phosphate transfer protein"/>
    <property type="match status" value="1"/>
</dbReference>